<organism evidence="3 4">
    <name type="scientific">Oceanospirillum linum</name>
    <dbReference type="NCBI Taxonomy" id="966"/>
    <lineage>
        <taxon>Bacteria</taxon>
        <taxon>Pseudomonadati</taxon>
        <taxon>Pseudomonadota</taxon>
        <taxon>Gammaproteobacteria</taxon>
        <taxon>Oceanospirillales</taxon>
        <taxon>Oceanospirillaceae</taxon>
        <taxon>Oceanospirillum</taxon>
    </lineage>
</organism>
<sequence>MRTQQQLGYIVFASYHPVLNMPGLSLLVQSPTHSPEDIQQRSQRFLESFAEKLHTMPSTTWEEPKAGLIGNLLEKDDNLQSRTQRFWREMALEYTNFDRAAQLARAVQTLELSTIVQLFETQIIQGNAG</sequence>
<dbReference type="PANTHER" id="PTHR43690:SF18">
    <property type="entry name" value="INSULIN-DEGRADING ENZYME-RELATED"/>
    <property type="match status" value="1"/>
</dbReference>
<gene>
    <name evidence="3" type="ORF">BTA35_0216965</name>
</gene>
<feature type="domain" description="Coenzyme PQQ synthesis protein F-like C-terminal lobe" evidence="2">
    <location>
        <begin position="1"/>
        <end position="87"/>
    </location>
</feature>
<dbReference type="AlphaFoldDB" id="A0A1T1H5K6"/>
<dbReference type="STRING" id="966.BTA35_0216965"/>
<feature type="non-terminal residue" evidence="3">
    <location>
        <position position="129"/>
    </location>
</feature>
<evidence type="ECO:0000313" key="3">
    <source>
        <dbReference type="EMBL" id="OOV85075.1"/>
    </source>
</evidence>
<keyword evidence="4" id="KW-1185">Reference proteome</keyword>
<dbReference type="InterPro" id="IPR054734">
    <property type="entry name" value="PqqF-like_C_4"/>
</dbReference>
<evidence type="ECO:0000256" key="1">
    <source>
        <dbReference type="ARBA" id="ARBA00022723"/>
    </source>
</evidence>
<dbReference type="GO" id="GO:0046872">
    <property type="term" value="F:metal ion binding"/>
    <property type="evidence" value="ECO:0007669"/>
    <property type="project" value="UniProtKB-KW"/>
</dbReference>
<protein>
    <recommendedName>
        <fullName evidence="2">Coenzyme PQQ synthesis protein F-like C-terminal lobe domain-containing protein</fullName>
    </recommendedName>
</protein>
<dbReference type="InterPro" id="IPR011249">
    <property type="entry name" value="Metalloenz_LuxS/M16"/>
</dbReference>
<dbReference type="PANTHER" id="PTHR43690">
    <property type="entry name" value="NARDILYSIN"/>
    <property type="match status" value="1"/>
</dbReference>
<comment type="caution">
    <text evidence="3">The sequence shown here is derived from an EMBL/GenBank/DDBJ whole genome shotgun (WGS) entry which is preliminary data.</text>
</comment>
<dbReference type="Proteomes" id="UP000190064">
    <property type="component" value="Unassembled WGS sequence"/>
</dbReference>
<reference evidence="3" key="1">
    <citation type="submission" date="2017-02" db="EMBL/GenBank/DDBJ databases">
        <title>Draft Genome Sequence of the Salt Water Bacterium Oceanospirillum linum ATCC 11336.</title>
        <authorList>
            <person name="Trachtenberg A.M."/>
            <person name="Carney J.G."/>
            <person name="Linnane J.D."/>
            <person name="Rheaume B.A."/>
            <person name="Pitts N.L."/>
            <person name="Mykles D.L."/>
            <person name="Maclea K.S."/>
        </authorList>
    </citation>
    <scope>NUCLEOTIDE SEQUENCE [LARGE SCALE GENOMIC DNA]</scope>
    <source>
        <strain evidence="3">ATCC 11336</strain>
    </source>
</reference>
<accession>A0A1T1H5K6</accession>
<dbReference type="Pfam" id="PF22456">
    <property type="entry name" value="PqqF-like_C_4"/>
    <property type="match status" value="1"/>
</dbReference>
<keyword evidence="1" id="KW-0479">Metal-binding</keyword>
<dbReference type="EMBL" id="MTSD02000123">
    <property type="protein sequence ID" value="OOV85075.1"/>
    <property type="molecule type" value="Genomic_DNA"/>
</dbReference>
<dbReference type="SUPFAM" id="SSF63411">
    <property type="entry name" value="LuxS/MPP-like metallohydrolase"/>
    <property type="match status" value="1"/>
</dbReference>
<dbReference type="Gene3D" id="3.30.830.10">
    <property type="entry name" value="Metalloenzyme, LuxS/M16 peptidase-like"/>
    <property type="match status" value="1"/>
</dbReference>
<dbReference type="InterPro" id="IPR050626">
    <property type="entry name" value="Peptidase_M16"/>
</dbReference>
<evidence type="ECO:0000259" key="2">
    <source>
        <dbReference type="Pfam" id="PF22456"/>
    </source>
</evidence>
<name>A0A1T1H5K6_OCELI</name>
<proteinExistence type="predicted"/>
<evidence type="ECO:0000313" key="4">
    <source>
        <dbReference type="Proteomes" id="UP000190064"/>
    </source>
</evidence>